<keyword evidence="3" id="KW-1185">Reference proteome</keyword>
<sequence length="129" mass="13186">MTASLQLPEDPTARAMLAIGGGVGVAAAVAPTLLLRGFGVPAEEVTGAARMGWRLFAARNLYLTARALRGHPDGLAAYAPLQALDQVVFWHAFATRAVPRGTAVAAAGASAVIVALDLARRSRESGAPA</sequence>
<dbReference type="RefSeq" id="WP_345263363.1">
    <property type="nucleotide sequence ID" value="NZ_BAABIM010000001.1"/>
</dbReference>
<keyword evidence="1" id="KW-1133">Transmembrane helix</keyword>
<feature type="transmembrane region" description="Helical" evidence="1">
    <location>
        <begin position="15"/>
        <end position="35"/>
    </location>
</feature>
<protein>
    <submittedName>
        <fullName evidence="2">Uncharacterized protein</fullName>
    </submittedName>
</protein>
<evidence type="ECO:0000313" key="2">
    <source>
        <dbReference type="EMBL" id="GAA4675315.1"/>
    </source>
</evidence>
<evidence type="ECO:0000313" key="3">
    <source>
        <dbReference type="Proteomes" id="UP001500621"/>
    </source>
</evidence>
<accession>A0ABP8VXB4</accession>
<proteinExistence type="predicted"/>
<reference evidence="3" key="1">
    <citation type="journal article" date="2019" name="Int. J. Syst. Evol. Microbiol.">
        <title>The Global Catalogue of Microorganisms (GCM) 10K type strain sequencing project: providing services to taxonomists for standard genome sequencing and annotation.</title>
        <authorList>
            <consortium name="The Broad Institute Genomics Platform"/>
            <consortium name="The Broad Institute Genome Sequencing Center for Infectious Disease"/>
            <person name="Wu L."/>
            <person name="Ma J."/>
        </authorList>
    </citation>
    <scope>NUCLEOTIDE SEQUENCE [LARGE SCALE GENOMIC DNA]</scope>
    <source>
        <strain evidence="3">JCM 18127</strain>
    </source>
</reference>
<name>A0ABP8VXB4_9ACTN</name>
<dbReference type="Proteomes" id="UP001500621">
    <property type="component" value="Unassembled WGS sequence"/>
</dbReference>
<dbReference type="EMBL" id="BAABIM010000001">
    <property type="protein sequence ID" value="GAA4675315.1"/>
    <property type="molecule type" value="Genomic_DNA"/>
</dbReference>
<evidence type="ECO:0000256" key="1">
    <source>
        <dbReference type="SAM" id="Phobius"/>
    </source>
</evidence>
<keyword evidence="1" id="KW-0812">Transmembrane</keyword>
<organism evidence="2 3">
    <name type="scientific">Nocardioides nanhaiensis</name>
    <dbReference type="NCBI Taxonomy" id="1476871"/>
    <lineage>
        <taxon>Bacteria</taxon>
        <taxon>Bacillati</taxon>
        <taxon>Actinomycetota</taxon>
        <taxon>Actinomycetes</taxon>
        <taxon>Propionibacteriales</taxon>
        <taxon>Nocardioidaceae</taxon>
        <taxon>Nocardioides</taxon>
    </lineage>
</organism>
<gene>
    <name evidence="2" type="ORF">GCM10023226_10580</name>
</gene>
<keyword evidence="1" id="KW-0472">Membrane</keyword>
<comment type="caution">
    <text evidence="2">The sequence shown here is derived from an EMBL/GenBank/DDBJ whole genome shotgun (WGS) entry which is preliminary data.</text>
</comment>